<evidence type="ECO:0000256" key="2">
    <source>
        <dbReference type="ARBA" id="ARBA00022692"/>
    </source>
</evidence>
<dbReference type="InterPro" id="IPR036259">
    <property type="entry name" value="MFS_trans_sf"/>
</dbReference>
<dbReference type="PANTHER" id="PTHR11662:SF399">
    <property type="entry name" value="FI19708P1-RELATED"/>
    <property type="match status" value="1"/>
</dbReference>
<accession>A0A8T0FBR9</accession>
<dbReference type="GO" id="GO:0022857">
    <property type="term" value="F:transmembrane transporter activity"/>
    <property type="evidence" value="ECO:0007669"/>
    <property type="project" value="TreeGrafter"/>
</dbReference>
<reference evidence="6" key="2">
    <citation type="submission" date="2020-06" db="EMBL/GenBank/DDBJ databases">
        <authorList>
            <person name="Sheffer M."/>
        </authorList>
    </citation>
    <scope>NUCLEOTIDE SEQUENCE</scope>
</reference>
<evidence type="ECO:0000256" key="5">
    <source>
        <dbReference type="SAM" id="Phobius"/>
    </source>
</evidence>
<evidence type="ECO:0000256" key="4">
    <source>
        <dbReference type="ARBA" id="ARBA00023136"/>
    </source>
</evidence>
<dbReference type="SUPFAM" id="SSF103473">
    <property type="entry name" value="MFS general substrate transporter"/>
    <property type="match status" value="1"/>
</dbReference>
<dbReference type="InterPro" id="IPR050382">
    <property type="entry name" value="MFS_Na/Anion_cotransporter"/>
</dbReference>
<evidence type="ECO:0000313" key="6">
    <source>
        <dbReference type="EMBL" id="KAF8787708.1"/>
    </source>
</evidence>
<comment type="subcellular location">
    <subcellularLocation>
        <location evidence="1">Membrane</location>
        <topology evidence="1">Multi-pass membrane protein</topology>
    </subcellularLocation>
</comment>
<keyword evidence="2 5" id="KW-0812">Transmembrane</keyword>
<evidence type="ECO:0000256" key="1">
    <source>
        <dbReference type="ARBA" id="ARBA00004141"/>
    </source>
</evidence>
<dbReference type="GO" id="GO:0016020">
    <property type="term" value="C:membrane"/>
    <property type="evidence" value="ECO:0007669"/>
    <property type="project" value="UniProtKB-SubCell"/>
</dbReference>
<protein>
    <submittedName>
        <fullName evidence="6">Putative inorganic phosphate cotransporter like protein</fullName>
    </submittedName>
</protein>
<dbReference type="Proteomes" id="UP000807504">
    <property type="component" value="Unassembled WGS sequence"/>
</dbReference>
<dbReference type="EMBL" id="JABXBU010000015">
    <property type="protein sequence ID" value="KAF8787708.1"/>
    <property type="molecule type" value="Genomic_DNA"/>
</dbReference>
<organism evidence="6 7">
    <name type="scientific">Argiope bruennichi</name>
    <name type="common">Wasp spider</name>
    <name type="synonym">Aranea bruennichi</name>
    <dbReference type="NCBI Taxonomy" id="94029"/>
    <lineage>
        <taxon>Eukaryota</taxon>
        <taxon>Metazoa</taxon>
        <taxon>Ecdysozoa</taxon>
        <taxon>Arthropoda</taxon>
        <taxon>Chelicerata</taxon>
        <taxon>Arachnida</taxon>
        <taxon>Araneae</taxon>
        <taxon>Araneomorphae</taxon>
        <taxon>Entelegynae</taxon>
        <taxon>Araneoidea</taxon>
        <taxon>Araneidae</taxon>
        <taxon>Argiope</taxon>
    </lineage>
</organism>
<reference evidence="6" key="1">
    <citation type="journal article" date="2020" name="bioRxiv">
        <title>Chromosome-level reference genome of the European wasp spider Argiope bruennichi: a resource for studies on range expansion and evolutionary adaptation.</title>
        <authorList>
            <person name="Sheffer M.M."/>
            <person name="Hoppe A."/>
            <person name="Krehenwinkel H."/>
            <person name="Uhl G."/>
            <person name="Kuss A.W."/>
            <person name="Jensen L."/>
            <person name="Jensen C."/>
            <person name="Gillespie R.G."/>
            <person name="Hoff K.J."/>
            <person name="Prost S."/>
        </authorList>
    </citation>
    <scope>NUCLEOTIDE SEQUENCE</scope>
</reference>
<dbReference type="GO" id="GO:0006820">
    <property type="term" value="P:monoatomic anion transport"/>
    <property type="evidence" value="ECO:0007669"/>
    <property type="project" value="TreeGrafter"/>
</dbReference>
<gene>
    <name evidence="6" type="ORF">HNY73_009277</name>
</gene>
<comment type="caution">
    <text evidence="6">The sequence shown here is derived from an EMBL/GenBank/DDBJ whole genome shotgun (WGS) entry which is preliminary data.</text>
</comment>
<feature type="transmembrane region" description="Helical" evidence="5">
    <location>
        <begin position="26"/>
        <end position="49"/>
    </location>
</feature>
<evidence type="ECO:0000256" key="3">
    <source>
        <dbReference type="ARBA" id="ARBA00022989"/>
    </source>
</evidence>
<feature type="transmembrane region" description="Helical" evidence="5">
    <location>
        <begin position="61"/>
        <end position="82"/>
    </location>
</feature>
<dbReference type="Gene3D" id="1.20.1250.20">
    <property type="entry name" value="MFS general substrate transporter like domains"/>
    <property type="match status" value="1"/>
</dbReference>
<keyword evidence="4 5" id="KW-0472">Membrane</keyword>
<sequence>MGSVGRSFAGCMIVAVDMSPTFAGTIMGVSSIVSSMSGFVMPILVGFLTNDEQTLEQWNKVFFVSIGVVMTSGIIFSIFGSAEVQEWNFPKVKDSGSYDGKSKDKLNYENSIDFNDAITHL</sequence>
<evidence type="ECO:0000313" key="7">
    <source>
        <dbReference type="Proteomes" id="UP000807504"/>
    </source>
</evidence>
<name>A0A8T0FBR9_ARGBR</name>
<proteinExistence type="predicted"/>
<keyword evidence="7" id="KW-1185">Reference proteome</keyword>
<dbReference type="PANTHER" id="PTHR11662">
    <property type="entry name" value="SOLUTE CARRIER FAMILY 17"/>
    <property type="match status" value="1"/>
</dbReference>
<dbReference type="AlphaFoldDB" id="A0A8T0FBR9"/>
<keyword evidence="3 5" id="KW-1133">Transmembrane helix</keyword>